<name>A0ABW4YRP1_9HYPH</name>
<evidence type="ECO:0000259" key="1">
    <source>
        <dbReference type="Pfam" id="PF23639"/>
    </source>
</evidence>
<gene>
    <name evidence="2" type="ORF">ACFSNC_00270</name>
</gene>
<dbReference type="Pfam" id="PF23639">
    <property type="entry name" value="DUF7146"/>
    <property type="match status" value="1"/>
</dbReference>
<organism evidence="2 3">
    <name type="scientific">Ancylobacter oerskovii</name>
    <dbReference type="NCBI Taxonomy" id="459519"/>
    <lineage>
        <taxon>Bacteria</taxon>
        <taxon>Pseudomonadati</taxon>
        <taxon>Pseudomonadota</taxon>
        <taxon>Alphaproteobacteria</taxon>
        <taxon>Hyphomicrobiales</taxon>
        <taxon>Xanthobacteraceae</taxon>
        <taxon>Ancylobacter</taxon>
    </lineage>
</organism>
<dbReference type="SUPFAM" id="SSF57783">
    <property type="entry name" value="Zinc beta-ribbon"/>
    <property type="match status" value="1"/>
</dbReference>
<sequence length="365" mass="40208">MADDRQFIEDVRAASRAGMLDLVKHLLPDPKGYFAGNYYHCRNPGRLDKSVGSFFVLVKGARAGFWRDSATGEQGDIFHLVQLALKLSPGEAIRWLADRTGVRELRGPALLARRVEWREEAARTSHEDERELDEQRRRAKALWLAGKPIAPPVFGAAPSPAWRYLTEARAIDFQRIGGVPSQLRWLPAHKHVESGQEFPCIVAGIVDRAGDIIGTHRTWLQPDGSDKAPVKPPRKIWPRGIAGGLVWLSRGGSKHGFVDAGRRGEQTIVILGEGIEDGLTAAMGEPTARVAAFLSLYYLPYLSDLDCAAGYVVLRDNDWEKPQAALAFDEGFDRIRSFGKPCEWVASPHGKDFNDLAQAAAAGAL</sequence>
<dbReference type="EMBL" id="JBHUHD010000001">
    <property type="protein sequence ID" value="MFD2138822.1"/>
    <property type="molecule type" value="Genomic_DNA"/>
</dbReference>
<proteinExistence type="predicted"/>
<dbReference type="RefSeq" id="WP_213355441.1">
    <property type="nucleotide sequence ID" value="NZ_JAHBGB010000044.1"/>
</dbReference>
<reference evidence="3" key="1">
    <citation type="journal article" date="2019" name="Int. J. Syst. Evol. Microbiol.">
        <title>The Global Catalogue of Microorganisms (GCM) 10K type strain sequencing project: providing services to taxonomists for standard genome sequencing and annotation.</title>
        <authorList>
            <consortium name="The Broad Institute Genomics Platform"/>
            <consortium name="The Broad Institute Genome Sequencing Center for Infectious Disease"/>
            <person name="Wu L."/>
            <person name="Ma J."/>
        </authorList>
    </citation>
    <scope>NUCLEOTIDE SEQUENCE [LARGE SCALE GENOMIC DNA]</scope>
    <source>
        <strain evidence="3">CCM 7435</strain>
    </source>
</reference>
<accession>A0ABW4YRP1</accession>
<keyword evidence="3" id="KW-1185">Reference proteome</keyword>
<feature type="domain" description="DUF7146" evidence="1">
    <location>
        <begin position="134"/>
        <end position="246"/>
    </location>
</feature>
<evidence type="ECO:0000313" key="2">
    <source>
        <dbReference type="EMBL" id="MFD2138822.1"/>
    </source>
</evidence>
<protein>
    <recommendedName>
        <fullName evidence="1">DUF7146 domain-containing protein</fullName>
    </recommendedName>
</protein>
<dbReference type="Proteomes" id="UP001597299">
    <property type="component" value="Unassembled WGS sequence"/>
</dbReference>
<dbReference type="InterPro" id="IPR055570">
    <property type="entry name" value="DUF7146"/>
</dbReference>
<dbReference type="Gene3D" id="3.90.580.10">
    <property type="entry name" value="Zinc finger, CHC2-type domain"/>
    <property type="match status" value="1"/>
</dbReference>
<dbReference type="InterPro" id="IPR036977">
    <property type="entry name" value="DNA_primase_Znf_CHC2"/>
</dbReference>
<comment type="caution">
    <text evidence="2">The sequence shown here is derived from an EMBL/GenBank/DDBJ whole genome shotgun (WGS) entry which is preliminary data.</text>
</comment>
<evidence type="ECO:0000313" key="3">
    <source>
        <dbReference type="Proteomes" id="UP001597299"/>
    </source>
</evidence>